<comment type="caution">
    <text evidence="1">The sequence shown here is derived from an EMBL/GenBank/DDBJ whole genome shotgun (WGS) entry which is preliminary data.</text>
</comment>
<dbReference type="AlphaFoldDB" id="A0A246FLX8"/>
<dbReference type="Proteomes" id="UP000197277">
    <property type="component" value="Unassembled WGS sequence"/>
</dbReference>
<proteinExistence type="predicted"/>
<accession>A0A246FLX8</accession>
<organism evidence="1 2">
    <name type="scientific">Hymenobacter amundsenii</name>
    <dbReference type="NCBI Taxonomy" id="2006685"/>
    <lineage>
        <taxon>Bacteria</taxon>
        <taxon>Pseudomonadati</taxon>
        <taxon>Bacteroidota</taxon>
        <taxon>Cytophagia</taxon>
        <taxon>Cytophagales</taxon>
        <taxon>Hymenobacteraceae</taxon>
        <taxon>Hymenobacter</taxon>
    </lineage>
</organism>
<evidence type="ECO:0000313" key="1">
    <source>
        <dbReference type="EMBL" id="OWP63741.1"/>
    </source>
</evidence>
<dbReference type="EMBL" id="NIRR01000008">
    <property type="protein sequence ID" value="OWP63741.1"/>
    <property type="molecule type" value="Genomic_DNA"/>
</dbReference>
<sequence length="144" mass="16782">MRPWHQAIPNPQDLPAVLDKLLRQVHRHAAHQLLLNLEGLPLLNPELQKLVQLGWLPRLRRSGLRRLALLLPTNPYNRGVIEGFLWLAATEPLPYEVQYFANLAEALDWLTDAELPTAEADWRRSWRTPALLRARQLRWRAEAK</sequence>
<keyword evidence="2" id="KW-1185">Reference proteome</keyword>
<protein>
    <recommendedName>
        <fullName evidence="3">STAS/SEC14 domain-containing protein</fullName>
    </recommendedName>
</protein>
<reference evidence="1 2" key="1">
    <citation type="submission" date="2017-06" db="EMBL/GenBank/DDBJ databases">
        <title>Hymenobacter amundsenii sp. nov. isolated from regoliths in Antarctica.</title>
        <authorList>
            <person name="Sedlacek I."/>
            <person name="Kralova S."/>
            <person name="Pantucek R."/>
            <person name="Svec P."/>
            <person name="Holochova P."/>
            <person name="Stankova E."/>
            <person name="Vrbovska V."/>
            <person name="Busse H.-J."/>
        </authorList>
    </citation>
    <scope>NUCLEOTIDE SEQUENCE [LARGE SCALE GENOMIC DNA]</scope>
    <source>
        <strain evidence="1 2">CCM 8682</strain>
    </source>
</reference>
<evidence type="ECO:0008006" key="3">
    <source>
        <dbReference type="Google" id="ProtNLM"/>
    </source>
</evidence>
<gene>
    <name evidence="1" type="ORF">CDA63_07045</name>
</gene>
<name>A0A246FLX8_9BACT</name>
<evidence type="ECO:0000313" key="2">
    <source>
        <dbReference type="Proteomes" id="UP000197277"/>
    </source>
</evidence>